<accession>A0A822Y6M1</accession>
<evidence type="ECO:0000313" key="1">
    <source>
        <dbReference type="EMBL" id="DAD28150.1"/>
    </source>
</evidence>
<sequence>MQHARTWGRMLPDCSGETLVALVSEIVALSAPGSNTPVLCILNHLQPLVCPPHGNDSLIRRGRQSSGYVLRCRIMEPSGEPAPLGQKMQYRDVFLEKTFMALFAQKVEK</sequence>
<name>A0A822Y6M1_NELNU</name>
<organism evidence="1 2">
    <name type="scientific">Nelumbo nucifera</name>
    <name type="common">Sacred lotus</name>
    <dbReference type="NCBI Taxonomy" id="4432"/>
    <lineage>
        <taxon>Eukaryota</taxon>
        <taxon>Viridiplantae</taxon>
        <taxon>Streptophyta</taxon>
        <taxon>Embryophyta</taxon>
        <taxon>Tracheophyta</taxon>
        <taxon>Spermatophyta</taxon>
        <taxon>Magnoliopsida</taxon>
        <taxon>Proteales</taxon>
        <taxon>Nelumbonaceae</taxon>
        <taxon>Nelumbo</taxon>
    </lineage>
</organism>
<evidence type="ECO:0000313" key="2">
    <source>
        <dbReference type="Proteomes" id="UP000607653"/>
    </source>
</evidence>
<dbReference type="AlphaFoldDB" id="A0A822Y6M1"/>
<protein>
    <submittedName>
        <fullName evidence="1">Uncharacterized protein</fullName>
    </submittedName>
</protein>
<gene>
    <name evidence="1" type="ORF">HUJ06_029618</name>
</gene>
<reference evidence="1 2" key="1">
    <citation type="journal article" date="2020" name="Mol. Biol. Evol.">
        <title>Distinct Expression and Methylation Patterns for Genes with Different Fates following a Single Whole-Genome Duplication in Flowering Plants.</title>
        <authorList>
            <person name="Shi T."/>
            <person name="Rahmani R.S."/>
            <person name="Gugger P.F."/>
            <person name="Wang M."/>
            <person name="Li H."/>
            <person name="Zhang Y."/>
            <person name="Li Z."/>
            <person name="Wang Q."/>
            <person name="Van de Peer Y."/>
            <person name="Marchal K."/>
            <person name="Chen J."/>
        </authorList>
    </citation>
    <scope>NUCLEOTIDE SEQUENCE [LARGE SCALE GENOMIC DNA]</scope>
    <source>
        <tissue evidence="1">Leaf</tissue>
    </source>
</reference>
<comment type="caution">
    <text evidence="1">The sequence shown here is derived from an EMBL/GenBank/DDBJ whole genome shotgun (WGS) entry which is preliminary data.</text>
</comment>
<dbReference type="EMBL" id="DUZY01000002">
    <property type="protein sequence ID" value="DAD28150.1"/>
    <property type="molecule type" value="Genomic_DNA"/>
</dbReference>
<dbReference type="Proteomes" id="UP000607653">
    <property type="component" value="Unassembled WGS sequence"/>
</dbReference>
<proteinExistence type="predicted"/>
<keyword evidence="2" id="KW-1185">Reference proteome</keyword>